<reference evidence="2" key="1">
    <citation type="submission" date="2020-11" db="EMBL/GenBank/DDBJ databases">
        <authorList>
            <consortium name="DOE Joint Genome Institute"/>
            <person name="Ahrendt S."/>
            <person name="Riley R."/>
            <person name="Andreopoulos W."/>
            <person name="Labutti K."/>
            <person name="Pangilinan J."/>
            <person name="Ruiz-Duenas F.J."/>
            <person name="Barrasa J.M."/>
            <person name="Sanchez-Garcia M."/>
            <person name="Camarero S."/>
            <person name="Miyauchi S."/>
            <person name="Serrano A."/>
            <person name="Linde D."/>
            <person name="Babiker R."/>
            <person name="Drula E."/>
            <person name="Ayuso-Fernandez I."/>
            <person name="Pacheco R."/>
            <person name="Padilla G."/>
            <person name="Ferreira P."/>
            <person name="Barriuso J."/>
            <person name="Kellner H."/>
            <person name="Castanera R."/>
            <person name="Alfaro M."/>
            <person name="Ramirez L."/>
            <person name="Pisabarro A.G."/>
            <person name="Kuo A."/>
            <person name="Tritt A."/>
            <person name="Lipzen A."/>
            <person name="He G."/>
            <person name="Yan M."/>
            <person name="Ng V."/>
            <person name="Cullen D."/>
            <person name="Martin F."/>
            <person name="Rosso M.-N."/>
            <person name="Henrissat B."/>
            <person name="Hibbett D."/>
            <person name="Martinez A.T."/>
            <person name="Grigoriev I.V."/>
        </authorList>
    </citation>
    <scope>NUCLEOTIDE SEQUENCE</scope>
    <source>
        <strain evidence="2">CBS 506.95</strain>
    </source>
</reference>
<feature type="chain" id="PRO_5040483109" evidence="1">
    <location>
        <begin position="25"/>
        <end position="98"/>
    </location>
</feature>
<dbReference type="EMBL" id="MU157978">
    <property type="protein sequence ID" value="KAF9521874.1"/>
    <property type="molecule type" value="Genomic_DNA"/>
</dbReference>
<gene>
    <name evidence="2" type="ORF">CPB83DRAFT_865190</name>
</gene>
<sequence>MKYSTTSFLLLNSLVALGVSGVFGAPMPYPNPSVQISSTATEFERRAALEDALDRRSIYIAPVPPKPVPSSTLVAALDLARPSGVPRYDTYDPLVKMH</sequence>
<comment type="caution">
    <text evidence="2">The sequence shown here is derived from an EMBL/GenBank/DDBJ whole genome shotgun (WGS) entry which is preliminary data.</text>
</comment>
<keyword evidence="3" id="KW-1185">Reference proteome</keyword>
<proteinExistence type="predicted"/>
<feature type="signal peptide" evidence="1">
    <location>
        <begin position="1"/>
        <end position="24"/>
    </location>
</feature>
<evidence type="ECO:0000256" key="1">
    <source>
        <dbReference type="SAM" id="SignalP"/>
    </source>
</evidence>
<dbReference type="AlphaFoldDB" id="A0A9P6E3M4"/>
<accession>A0A9P6E3M4</accession>
<dbReference type="Proteomes" id="UP000807306">
    <property type="component" value="Unassembled WGS sequence"/>
</dbReference>
<protein>
    <submittedName>
        <fullName evidence="2">Uncharacterized protein</fullName>
    </submittedName>
</protein>
<keyword evidence="1" id="KW-0732">Signal</keyword>
<name>A0A9P6E3M4_9AGAR</name>
<evidence type="ECO:0000313" key="3">
    <source>
        <dbReference type="Proteomes" id="UP000807306"/>
    </source>
</evidence>
<organism evidence="2 3">
    <name type="scientific">Crepidotus variabilis</name>
    <dbReference type="NCBI Taxonomy" id="179855"/>
    <lineage>
        <taxon>Eukaryota</taxon>
        <taxon>Fungi</taxon>
        <taxon>Dikarya</taxon>
        <taxon>Basidiomycota</taxon>
        <taxon>Agaricomycotina</taxon>
        <taxon>Agaricomycetes</taxon>
        <taxon>Agaricomycetidae</taxon>
        <taxon>Agaricales</taxon>
        <taxon>Agaricineae</taxon>
        <taxon>Crepidotaceae</taxon>
        <taxon>Crepidotus</taxon>
    </lineage>
</organism>
<evidence type="ECO:0000313" key="2">
    <source>
        <dbReference type="EMBL" id="KAF9521874.1"/>
    </source>
</evidence>